<organism evidence="2">
    <name type="scientific">Theileria annulata</name>
    <dbReference type="NCBI Taxonomy" id="5874"/>
    <lineage>
        <taxon>Eukaryota</taxon>
        <taxon>Sar</taxon>
        <taxon>Alveolata</taxon>
        <taxon>Apicomplexa</taxon>
        <taxon>Aconoidasida</taxon>
        <taxon>Piroplasmida</taxon>
        <taxon>Theileriidae</taxon>
        <taxon>Theileria</taxon>
    </lineage>
</organism>
<dbReference type="InterPro" id="IPR011989">
    <property type="entry name" value="ARM-like"/>
</dbReference>
<feature type="compositionally biased region" description="Low complexity" evidence="1">
    <location>
        <begin position="565"/>
        <end position="585"/>
    </location>
</feature>
<feature type="region of interest" description="Disordered" evidence="1">
    <location>
        <begin position="565"/>
        <end position="586"/>
    </location>
</feature>
<name>A0A3B0MGD1_THEAN</name>
<gene>
    <name evidence="2" type="ORF">TAT_000043700</name>
    <name evidence="3" type="ORF">TAV_000043300</name>
</gene>
<protein>
    <submittedName>
        <fullName evidence="2">Uncharacterized protein</fullName>
    </submittedName>
</protein>
<dbReference type="EMBL" id="UIVT01000001">
    <property type="protein sequence ID" value="SVP88579.1"/>
    <property type="molecule type" value="Genomic_DNA"/>
</dbReference>
<dbReference type="Gene3D" id="1.25.10.10">
    <property type="entry name" value="Leucine-rich Repeat Variant"/>
    <property type="match status" value="1"/>
</dbReference>
<evidence type="ECO:0000313" key="2">
    <source>
        <dbReference type="EMBL" id="SVP88579.1"/>
    </source>
</evidence>
<dbReference type="VEuPathDB" id="PiroplasmaDB:TA20875"/>
<dbReference type="SUPFAM" id="SSF48371">
    <property type="entry name" value="ARM repeat"/>
    <property type="match status" value="1"/>
</dbReference>
<dbReference type="InterPro" id="IPR016024">
    <property type="entry name" value="ARM-type_fold"/>
</dbReference>
<proteinExistence type="predicted"/>
<dbReference type="EMBL" id="UIVS01000001">
    <property type="protein sequence ID" value="SVP89736.1"/>
    <property type="molecule type" value="Genomic_DNA"/>
</dbReference>
<reference evidence="2" key="1">
    <citation type="submission" date="2018-07" db="EMBL/GenBank/DDBJ databases">
        <authorList>
            <person name="Quirk P.G."/>
            <person name="Krulwich T.A."/>
        </authorList>
    </citation>
    <scope>NUCLEOTIDE SEQUENCE</scope>
    <source>
        <strain evidence="2">Anand</strain>
    </source>
</reference>
<evidence type="ECO:0000313" key="3">
    <source>
        <dbReference type="EMBL" id="SVP89736.1"/>
    </source>
</evidence>
<accession>A0A3B0MGD1</accession>
<evidence type="ECO:0000256" key="1">
    <source>
        <dbReference type="SAM" id="MobiDB-lite"/>
    </source>
</evidence>
<sequence length="1753" mass="198075">MSDSLKIKREPVDTISSAELSNSTPSDQRVTLEQVVKCADDKRKYELLALFAVELLKSEFVEIDEFFSSLTLLKLLIPPQNLLNANNNVLEKISEILLQYVKILRLSNEFDDVWGGIKDCNKLFQVYKLIHEEGCKYLLPNVKAGEFFNKFLCQLLSSCSSVSFFESVVLLYKGTIEEIFAKSKATNVSTDDVRVIISIMKTLLTITKAFGSPPAPRELLCSISVIVLKNTKAHLCTLYSYNLLAYLIKDVTDKLVLDRLLNGLTSVQIDQVTSLVKECNSLSNTSTWKFKHQFNTDNTNAVTTTGGNNNNGDVVGSVKRTISRNDKSEVSNKRRKTQHELPANWYKELMSKFETNRGEGKSMVVDKNAWKWKNDALTNTIKMVEGVESVDLQPVEPQFITLFEGLFKYESAIPVVINSLNLYRVLLNKGNCDLLSGGKPQLLADLLFEKLKESNRKVREACVMALVESVKRCRLTVLSESVKKTTLNVSPTCRENLYNFLNCKLVFVLDQEFIQRLHQLLNSVSEYIKSLENDKVPKVRMAHNGLIAVLDDFNLIYNNISSTSNSSMTTEVTKPTETTPSETIPKATPVAPVTAEVRSVTKPTETKPIEEADKSNLDCTTTAESSAMSEEFTTSGVAETVPEIELLDSVLMSLLDNLTHIVDNSILETFKKFDSEGSNLVLEDGLRKLRVWVKGNEKLLKSVDYYVVKLISYLYSKFTNVDLLHEFFNQLLNYHLTDEAFNEVVEVIRVHNYLKLLNIVLEKDNANTNKLLNPLNAFYYKDSTCLTHFLSILRQYFIQSYAKLPSSVLIKMVNFVVYNVKSKIYPVSRMSLELLSTVSEKSEVVCYLDEHLRNTMLYLKPSDKVKKACKESEARVEKYVSKDLFNCMFKDKSNIKRSCEYWKRFLSKGDEKSDNMLLGKARKDLTSWLTYTMYEMKCEKVVLEIFDIMADYLTFKCDFDQEESLLLLHCFASYSFFGKYQLKAISVFSKLIKLFRNSFDSLEFLFEAVERCTEKWQQLMSEALVRLVRNSTPTEAMVQFVKTKLDSCSSLENSHKKLIYQWINNFTSPILNTVNTVENFINTVNTVDMVDKVDKVDQVDVMPMDVDPSNLNHSNANLVEAVGTVDVNLVDPVDTVDKVTQDTNIRQNTVDKVDSVDNVEMNRIETVCEEYEQVVEPVSTTGSASEVQFPIQYNNNFVNVSIQTDEPELEPIPVDTNTSVLDKVGVEEAYEKTKFCNLDKNDSNDKHFFTNNSPEFDNTVDTMDKTVEIEDSGGTSKGLSNKDDDVEVNSNSVANYTVPNNTVEEAGNEKMSDQVILDEDVTNDVESCKSLSKQIISSNSPHPNALRSNSNTLNTVSLDSCHIQSVENADEDLENNDTTNLYSVAADLDDVDEFYEENEVTTISCTSRYNQSSSPNNANNDSINKAVGVKASNRVESDVDNAEVSGSDESYPSVVVEYDSDSELACGDEFSLSLVELVLSQCSKVNKICLVSSYKDYKSLSNTLCQEDVSKVCLDSCSEILKYKNVLKYLSVPLVEMTHNAILLMTKRILDSTLARDNNYDTFIEPLILAIEVFKSVTTELNENFILQFCNVVTNLLSLPKQLFKNERLYCVTSSLVSENGLKQSNYIISKMLMVMVELSMESLKGEVDRLLMAKLRFTKILQMQLLINTSQNNSNNIINGENTCNLVNAVDNNIMNSSNEVNGMSELENEGMNELKSVHLDFIEKLEKFANKSSAHNVEKVIQTSNYIISTI</sequence>